<dbReference type="GO" id="GO:0005794">
    <property type="term" value="C:Golgi apparatus"/>
    <property type="evidence" value="ECO:0007669"/>
    <property type="project" value="TreeGrafter"/>
</dbReference>
<dbReference type="STRING" id="240159.A0A4U5UEZ1"/>
<feature type="coiled-coil region" evidence="3">
    <location>
        <begin position="446"/>
        <end position="517"/>
    </location>
</feature>
<evidence type="ECO:0000256" key="4">
    <source>
        <dbReference type="SAM" id="MobiDB-lite"/>
    </source>
</evidence>
<dbReference type="GO" id="GO:0045505">
    <property type="term" value="F:dynein intermediate chain binding"/>
    <property type="evidence" value="ECO:0007669"/>
    <property type="project" value="TreeGrafter"/>
</dbReference>
<feature type="coiled-coil region" evidence="3">
    <location>
        <begin position="124"/>
        <end position="259"/>
    </location>
</feature>
<feature type="region of interest" description="Disordered" evidence="4">
    <location>
        <begin position="594"/>
        <end position="660"/>
    </location>
</feature>
<evidence type="ECO:0000256" key="2">
    <source>
        <dbReference type="ARBA" id="ARBA00023054"/>
    </source>
</evidence>
<feature type="compositionally biased region" description="Polar residues" evidence="4">
    <location>
        <begin position="286"/>
        <end position="305"/>
    </location>
</feature>
<proteinExistence type="inferred from homology"/>
<comment type="similarity">
    <text evidence="1">Belongs to the BicD family.</text>
</comment>
<dbReference type="GO" id="GO:0070840">
    <property type="term" value="F:dynein complex binding"/>
    <property type="evidence" value="ECO:0007669"/>
    <property type="project" value="InterPro"/>
</dbReference>
<dbReference type="GO" id="GO:0034452">
    <property type="term" value="F:dynactin binding"/>
    <property type="evidence" value="ECO:0007669"/>
    <property type="project" value="TreeGrafter"/>
</dbReference>
<dbReference type="AlphaFoldDB" id="A0A4U5UEZ1"/>
<name>A0A4U5UEZ1_COLLU</name>
<keyword evidence="2 3" id="KW-0175">Coiled coil</keyword>
<accession>A0A4U5UEZ1</accession>
<feature type="compositionally biased region" description="Polar residues" evidence="4">
    <location>
        <begin position="964"/>
        <end position="975"/>
    </location>
</feature>
<organism evidence="5 6">
    <name type="scientific">Collichthys lucidus</name>
    <name type="common">Big head croaker</name>
    <name type="synonym">Sciaena lucida</name>
    <dbReference type="NCBI Taxonomy" id="240159"/>
    <lineage>
        <taxon>Eukaryota</taxon>
        <taxon>Metazoa</taxon>
        <taxon>Chordata</taxon>
        <taxon>Craniata</taxon>
        <taxon>Vertebrata</taxon>
        <taxon>Euteleostomi</taxon>
        <taxon>Actinopterygii</taxon>
        <taxon>Neopterygii</taxon>
        <taxon>Teleostei</taxon>
        <taxon>Neoteleostei</taxon>
        <taxon>Acanthomorphata</taxon>
        <taxon>Eupercaria</taxon>
        <taxon>Sciaenidae</taxon>
        <taxon>Collichthys</taxon>
    </lineage>
</organism>
<dbReference type="GO" id="GO:0008093">
    <property type="term" value="F:cytoskeletal anchor activity"/>
    <property type="evidence" value="ECO:0007669"/>
    <property type="project" value="InterPro"/>
</dbReference>
<dbReference type="GO" id="GO:0072393">
    <property type="term" value="P:microtubule anchoring at microtubule organizing center"/>
    <property type="evidence" value="ECO:0007669"/>
    <property type="project" value="TreeGrafter"/>
</dbReference>
<dbReference type="GO" id="GO:0005829">
    <property type="term" value="C:cytosol"/>
    <property type="evidence" value="ECO:0007669"/>
    <property type="project" value="TreeGrafter"/>
</dbReference>
<feature type="region of interest" description="Disordered" evidence="4">
    <location>
        <begin position="844"/>
        <end position="878"/>
    </location>
</feature>
<keyword evidence="6" id="KW-1185">Reference proteome</keyword>
<dbReference type="Gene3D" id="6.10.250.2470">
    <property type="match status" value="1"/>
</dbReference>
<feature type="compositionally biased region" description="Polar residues" evidence="4">
    <location>
        <begin position="619"/>
        <end position="643"/>
    </location>
</feature>
<dbReference type="Proteomes" id="UP000298787">
    <property type="component" value="Chromosome 7"/>
</dbReference>
<dbReference type="InterPro" id="IPR018477">
    <property type="entry name" value="BICD"/>
</dbReference>
<dbReference type="Pfam" id="PF09730">
    <property type="entry name" value="BicD"/>
    <property type="match status" value="1"/>
</dbReference>
<sequence>MAADGGCGESVDQYRAELERLTQELAEANREKIRAAECGLVVLEENQALKQKYGDLENEQETLRKELEQLQEAFGQAYTNQRKVAEDGETNEETLLQESACKEAYYMGRLLELQTEVTLSRSVASNAQAENERLNVLVQELRESNDTLELQRNRMREEIKEYKFRETRLLQDYTELEEENITLQKLVSTLKQSQVEYEGLKHEIKVLEEETVLLNSQLEDALRLKDISEGQLEEALDALKSEREQKNNLRKELAHHISLSDSVYGAGAHLALTVTGVEGLKFPEETNVTNGTNGSAIPAANGNNEDSNRRNGHLLTGTGMAKMNGDYRPGRKGEGLHPVPDLFSELNLSEMQKLKQQLLQVECEKATLLMNLQESQTQLQHTQGALTEQNERVHRLTEHVNAMKCLNGDKELDDLQESEKPDGGSPPANGHRDPDIHGFEILECKYKVAVTEVIDLKAELKALKEKYNQAVEGQVDNHSDDRVQALSEQVTHLECSYRESRERVASLEAELRAATSTATESQGMLNAAQDELVTFSEELAQLYHHVCLCNNETPNRVMLDYYRQSRVTRSGSLKGSDDPRALLSPRLARRLAAASAACSSESPRSPMDSPSKDAHHNETTTNTADSSSCQSSPTRNNTGSPVISISPCASPVPSEAGGDLRKEPMNIYNLNAIIRDQVKHLQRAVDRSLQLSRQRAAARELAPMLDKDKELCMEEILKLKSLLSTKREQIATLRLVLKANKQTAEVALANLKSKYENEKAMVTETMMKLRNELKALKEDAATFSSLRAMFATRCDEYVTQLDEMQRQLAAAEDEKKTLNSLLRMAIQQKLALTQRLEDLEFDHEQTHRGRGAKVPKIKSSPPKVSRRGAFTAPSSPTRLHSHSIITTHTLNTLTLRSPPSVELTACPSMSAWTFDTLSEKFQTSTPPNTSCPNLSLVTQPLMIDPDWLTLEFRRLIYSRQDIGQLSPSHSTSRPVSVSPHLRRRR</sequence>
<feature type="coiled-coil region" evidence="3">
    <location>
        <begin position="11"/>
        <end position="76"/>
    </location>
</feature>
<dbReference type="PANTHER" id="PTHR31233:SF3">
    <property type="entry name" value="PROTEIN BICAUDAL D HOMOLOG 1"/>
    <property type="match status" value="1"/>
</dbReference>
<evidence type="ECO:0000256" key="3">
    <source>
        <dbReference type="SAM" id="Coils"/>
    </source>
</evidence>
<dbReference type="GO" id="GO:0048260">
    <property type="term" value="P:positive regulation of receptor-mediated endocytosis"/>
    <property type="evidence" value="ECO:0007669"/>
    <property type="project" value="TreeGrafter"/>
</dbReference>
<evidence type="ECO:0000313" key="5">
    <source>
        <dbReference type="EMBL" id="TKS73157.1"/>
    </source>
</evidence>
<feature type="coiled-coil region" evidence="3">
    <location>
        <begin position="351"/>
        <end position="392"/>
    </location>
</feature>
<dbReference type="EMBL" id="CM014084">
    <property type="protein sequence ID" value="TKS73157.1"/>
    <property type="molecule type" value="Genomic_DNA"/>
</dbReference>
<feature type="region of interest" description="Disordered" evidence="4">
    <location>
        <begin position="414"/>
        <end position="435"/>
    </location>
</feature>
<feature type="compositionally biased region" description="Low complexity" evidence="4">
    <location>
        <begin position="594"/>
        <end position="606"/>
    </location>
</feature>
<evidence type="ECO:0000256" key="1">
    <source>
        <dbReference type="ARBA" id="ARBA00010061"/>
    </source>
</evidence>
<dbReference type="GO" id="GO:0070507">
    <property type="term" value="P:regulation of microtubule cytoskeleton organization"/>
    <property type="evidence" value="ECO:0007669"/>
    <property type="project" value="TreeGrafter"/>
</dbReference>
<reference evidence="5 6" key="1">
    <citation type="submission" date="2019-01" db="EMBL/GenBank/DDBJ databases">
        <title>Genome Assembly of Collichthys lucidus.</title>
        <authorList>
            <person name="Cai M."/>
            <person name="Xiao S."/>
        </authorList>
    </citation>
    <scope>NUCLEOTIDE SEQUENCE [LARGE SCALE GENOMIC DNA]</scope>
    <source>
        <strain evidence="5">JT15FE1705JMU</strain>
        <tissue evidence="5">Muscle</tissue>
    </source>
</reference>
<protein>
    <submittedName>
        <fullName evidence="5">Protein bicaudal D-like protein 1</fullName>
    </submittedName>
</protein>
<evidence type="ECO:0000313" key="6">
    <source>
        <dbReference type="Proteomes" id="UP000298787"/>
    </source>
</evidence>
<feature type="coiled-coil region" evidence="3">
    <location>
        <begin position="741"/>
        <end position="828"/>
    </location>
</feature>
<feature type="region of interest" description="Disordered" evidence="4">
    <location>
        <begin position="964"/>
        <end position="985"/>
    </location>
</feature>
<gene>
    <name evidence="5" type="ORF">D9C73_007235</name>
</gene>
<dbReference type="PANTHER" id="PTHR31233">
    <property type="entry name" value="BICAUDAL D FAMILY MEMBER"/>
    <property type="match status" value="1"/>
</dbReference>
<feature type="region of interest" description="Disordered" evidence="4">
    <location>
        <begin position="286"/>
        <end position="310"/>
    </location>
</feature>